<evidence type="ECO:0000313" key="7">
    <source>
        <dbReference type="EMBL" id="VUC35114.1"/>
    </source>
</evidence>
<keyword evidence="8" id="KW-1185">Reference proteome</keyword>
<keyword evidence="2 5" id="KW-0812">Transmembrane</keyword>
<feature type="domain" description="MARVEL" evidence="6">
    <location>
        <begin position="7"/>
        <end position="171"/>
    </location>
</feature>
<proteinExistence type="predicted"/>
<evidence type="ECO:0000256" key="2">
    <source>
        <dbReference type="ARBA" id="ARBA00022692"/>
    </source>
</evidence>
<feature type="transmembrane region" description="Helical" evidence="5">
    <location>
        <begin position="149"/>
        <end position="173"/>
    </location>
</feature>
<evidence type="ECO:0000256" key="5">
    <source>
        <dbReference type="SAM" id="Phobius"/>
    </source>
</evidence>
<evidence type="ECO:0000259" key="6">
    <source>
        <dbReference type="Pfam" id="PF01284"/>
    </source>
</evidence>
<comment type="subcellular location">
    <subcellularLocation>
        <location evidence="1">Membrane</location>
        <topology evidence="1">Multi-pass membrane protein</topology>
    </subcellularLocation>
</comment>
<name>A0ABY6UUN0_BIOOC</name>
<evidence type="ECO:0000256" key="1">
    <source>
        <dbReference type="ARBA" id="ARBA00004141"/>
    </source>
</evidence>
<protein>
    <recommendedName>
        <fullName evidence="6">MARVEL domain-containing protein</fullName>
    </recommendedName>
</protein>
<dbReference type="PANTHER" id="PTHR37451:SF5">
    <property type="entry name" value="MARVEL DOMAIN-CONTAINING PROTEIN"/>
    <property type="match status" value="1"/>
</dbReference>
<feature type="transmembrane region" description="Helical" evidence="5">
    <location>
        <begin position="82"/>
        <end position="101"/>
    </location>
</feature>
<dbReference type="Pfam" id="PF01284">
    <property type="entry name" value="MARVEL"/>
    <property type="match status" value="1"/>
</dbReference>
<gene>
    <name evidence="7" type="ORF">CLO192961_LOCUS403260</name>
</gene>
<feature type="transmembrane region" description="Helical" evidence="5">
    <location>
        <begin position="113"/>
        <end position="137"/>
    </location>
</feature>
<dbReference type="Proteomes" id="UP000766486">
    <property type="component" value="Unassembled WGS sequence"/>
</dbReference>
<evidence type="ECO:0000256" key="4">
    <source>
        <dbReference type="ARBA" id="ARBA00023136"/>
    </source>
</evidence>
<reference evidence="7 8" key="1">
    <citation type="submission" date="2019-06" db="EMBL/GenBank/DDBJ databases">
        <authorList>
            <person name="Broberg M."/>
        </authorList>
    </citation>
    <scope>NUCLEOTIDE SEQUENCE [LARGE SCALE GENOMIC DNA]</scope>
</reference>
<dbReference type="EMBL" id="CABFNS010000904">
    <property type="protein sequence ID" value="VUC35114.1"/>
    <property type="molecule type" value="Genomic_DNA"/>
</dbReference>
<dbReference type="InterPro" id="IPR008253">
    <property type="entry name" value="Marvel"/>
</dbReference>
<keyword evidence="3 5" id="KW-1133">Transmembrane helix</keyword>
<accession>A0ABY6UUN0</accession>
<comment type="caution">
    <text evidence="7">The sequence shown here is derived from an EMBL/GenBank/DDBJ whole genome shotgun (WGS) entry which is preliminary data.</text>
</comment>
<keyword evidence="4 5" id="KW-0472">Membrane</keyword>
<sequence length="198" mass="21638">MDRTAVVVLRFLQGVSALTNLVLSSLGRLLPKTKPYKNLRLDLEIKKMSVNGETGFTDFVRCSPAVINWYLLRSPMPSPSSLNFLTFAPAFSILSIIYLEIAPKRFPQGCHPIVLLAIEATNTIFYFTGFIALAIFLAKLVYCTGSVCAVARATSILAAAEFTSWIASTILLAKKISQKGLKADREPQSGSDTPMSEV</sequence>
<organism evidence="7 8">
    <name type="scientific">Bionectria ochroleuca</name>
    <name type="common">Gliocladium roseum</name>
    <dbReference type="NCBI Taxonomy" id="29856"/>
    <lineage>
        <taxon>Eukaryota</taxon>
        <taxon>Fungi</taxon>
        <taxon>Dikarya</taxon>
        <taxon>Ascomycota</taxon>
        <taxon>Pezizomycotina</taxon>
        <taxon>Sordariomycetes</taxon>
        <taxon>Hypocreomycetidae</taxon>
        <taxon>Hypocreales</taxon>
        <taxon>Bionectriaceae</taxon>
        <taxon>Clonostachys</taxon>
    </lineage>
</organism>
<evidence type="ECO:0000256" key="3">
    <source>
        <dbReference type="ARBA" id="ARBA00022989"/>
    </source>
</evidence>
<evidence type="ECO:0000313" key="8">
    <source>
        <dbReference type="Proteomes" id="UP000766486"/>
    </source>
</evidence>
<dbReference type="PANTHER" id="PTHR37451">
    <property type="entry name" value="MARVEL DOMAIN"/>
    <property type="match status" value="1"/>
</dbReference>